<dbReference type="AlphaFoldDB" id="A0A1G1Y0T6"/>
<dbReference type="SUPFAM" id="SSF141986">
    <property type="entry name" value="LD-carboxypeptidase A C-terminal domain-like"/>
    <property type="match status" value="1"/>
</dbReference>
<evidence type="ECO:0000313" key="6">
    <source>
        <dbReference type="EMBL" id="OGY45831.1"/>
    </source>
</evidence>
<dbReference type="InterPro" id="IPR040449">
    <property type="entry name" value="Peptidase_S66_N"/>
</dbReference>
<name>A0A1G1Y0T6_9BACT</name>
<dbReference type="PIRSF" id="PIRSF028757">
    <property type="entry name" value="LD-carboxypeptidase"/>
    <property type="match status" value="1"/>
</dbReference>
<evidence type="ECO:0000259" key="5">
    <source>
        <dbReference type="Pfam" id="PF17676"/>
    </source>
</evidence>
<dbReference type="Proteomes" id="UP000178240">
    <property type="component" value="Unassembled WGS sequence"/>
</dbReference>
<feature type="domain" description="LD-carboxypeptidase N-terminal" evidence="4">
    <location>
        <begin position="12"/>
        <end position="131"/>
    </location>
</feature>
<feature type="active site" description="Charge relay system" evidence="3">
    <location>
        <position position="299"/>
    </location>
</feature>
<dbReference type="EMBL" id="MHIE01000011">
    <property type="protein sequence ID" value="OGY45831.1"/>
    <property type="molecule type" value="Genomic_DNA"/>
</dbReference>
<feature type="active site" description="Nucleophile" evidence="3">
    <location>
        <position position="111"/>
    </location>
</feature>
<dbReference type="CDD" id="cd07062">
    <property type="entry name" value="Peptidase_S66_mccF_like"/>
    <property type="match status" value="1"/>
</dbReference>
<dbReference type="Gene3D" id="3.40.50.10740">
    <property type="entry name" value="Class I glutamine amidotransferase-like"/>
    <property type="match status" value="1"/>
</dbReference>
<comment type="caution">
    <text evidence="6">The sequence shown here is derived from an EMBL/GenBank/DDBJ whole genome shotgun (WGS) entry which is preliminary data.</text>
</comment>
<dbReference type="Gene3D" id="3.50.30.60">
    <property type="entry name" value="LD-carboxypeptidase A C-terminal domain-like"/>
    <property type="match status" value="1"/>
</dbReference>
<dbReference type="InterPro" id="IPR003507">
    <property type="entry name" value="S66_fam"/>
</dbReference>
<proteinExistence type="inferred from homology"/>
<gene>
    <name evidence="6" type="ORF">A2744_00240</name>
</gene>
<evidence type="ECO:0000256" key="1">
    <source>
        <dbReference type="ARBA" id="ARBA00010233"/>
    </source>
</evidence>
<dbReference type="InterPro" id="IPR027461">
    <property type="entry name" value="Carboxypeptidase_A_C_sf"/>
</dbReference>
<protein>
    <submittedName>
        <fullName evidence="6">Peptidase S66</fullName>
    </submittedName>
</protein>
<dbReference type="InterPro" id="IPR027478">
    <property type="entry name" value="LdcA_N"/>
</dbReference>
<evidence type="ECO:0000259" key="4">
    <source>
        <dbReference type="Pfam" id="PF02016"/>
    </source>
</evidence>
<dbReference type="Pfam" id="PF02016">
    <property type="entry name" value="Peptidase_S66"/>
    <property type="match status" value="1"/>
</dbReference>
<dbReference type="STRING" id="1797535.A2744_00240"/>
<dbReference type="Pfam" id="PF17676">
    <property type="entry name" value="Peptidase_S66C"/>
    <property type="match status" value="1"/>
</dbReference>
<accession>A0A1G1Y0T6</accession>
<dbReference type="InterPro" id="IPR029062">
    <property type="entry name" value="Class_I_gatase-like"/>
</dbReference>
<dbReference type="SUPFAM" id="SSF52317">
    <property type="entry name" value="Class I glutamine amidotransferase-like"/>
    <property type="match status" value="1"/>
</dbReference>
<reference evidence="6 7" key="1">
    <citation type="journal article" date="2016" name="Nat. Commun.">
        <title>Thousands of microbial genomes shed light on interconnected biogeochemical processes in an aquifer system.</title>
        <authorList>
            <person name="Anantharaman K."/>
            <person name="Brown C.T."/>
            <person name="Hug L.A."/>
            <person name="Sharon I."/>
            <person name="Castelle C.J."/>
            <person name="Probst A.J."/>
            <person name="Thomas B.C."/>
            <person name="Singh A."/>
            <person name="Wilkins M.J."/>
            <person name="Karaoz U."/>
            <person name="Brodie E.L."/>
            <person name="Williams K.H."/>
            <person name="Hubbard S.S."/>
            <person name="Banfield J.F."/>
        </authorList>
    </citation>
    <scope>NUCLEOTIDE SEQUENCE [LARGE SCALE GENOMIC DNA]</scope>
</reference>
<dbReference type="InterPro" id="IPR040921">
    <property type="entry name" value="Peptidase_S66C"/>
</dbReference>
<feature type="domain" description="LD-carboxypeptidase C-terminal" evidence="5">
    <location>
        <begin position="198"/>
        <end position="314"/>
    </location>
</feature>
<keyword evidence="2" id="KW-0378">Hydrolase</keyword>
<evidence type="ECO:0000256" key="3">
    <source>
        <dbReference type="PIRSR" id="PIRSR028757-1"/>
    </source>
</evidence>
<dbReference type="PANTHER" id="PTHR30237">
    <property type="entry name" value="MURAMOYLTETRAPEPTIDE CARBOXYPEPTIDASE"/>
    <property type="match status" value="1"/>
</dbReference>
<feature type="active site" description="Charge relay system" evidence="3">
    <location>
        <position position="228"/>
    </location>
</feature>
<dbReference type="GO" id="GO:0016787">
    <property type="term" value="F:hydrolase activity"/>
    <property type="evidence" value="ECO:0007669"/>
    <property type="project" value="UniProtKB-KW"/>
</dbReference>
<organism evidence="6 7">
    <name type="scientific">Candidatus Buchananbacteria bacterium RIFCSPHIGHO2_01_FULL_44_11</name>
    <dbReference type="NCBI Taxonomy" id="1797535"/>
    <lineage>
        <taxon>Bacteria</taxon>
        <taxon>Candidatus Buchananiibacteriota</taxon>
    </lineage>
</organism>
<sequence length="328" mass="37160">MYPPKLKIGDEVRVIAPARSLGIISDETKKIANQRFADLGLKLTFGKHVGEIDDFKSSSIESRLEDLHQAFSDKNVKAMITVIGGFNSNQLLDYIDWNLIKKNPKILCGYSDITVLNNAIFAKTGFVTYSGPHYSSFGMKLHFDYTLEYFKKCLFLDEPFEILPSENWTDDPWYKDQEDRKLIKNNGWLVINEGRACGTILGSNLCTLNLLQGTKYFPRLKNSILFIEEDELAGKYAAVEFDRNLQSLIHQKDFDGVQGIIIGRFQKGSEISNDLLRQIIKSKKELNKMPVVADVDFGHTDPRITFPIGGKIELSATKGNSKIKIIKH</sequence>
<evidence type="ECO:0000256" key="2">
    <source>
        <dbReference type="ARBA" id="ARBA00022801"/>
    </source>
</evidence>
<comment type="similarity">
    <text evidence="1">Belongs to the peptidase S66 family.</text>
</comment>
<evidence type="ECO:0000313" key="7">
    <source>
        <dbReference type="Proteomes" id="UP000178240"/>
    </source>
</evidence>
<dbReference type="PANTHER" id="PTHR30237:SF6">
    <property type="entry name" value="CARBOXYPEPTIDASE YOCD-RELATED"/>
    <property type="match status" value="1"/>
</dbReference>